<evidence type="ECO:0000313" key="5">
    <source>
        <dbReference type="Proteomes" id="UP001255856"/>
    </source>
</evidence>
<dbReference type="PANTHER" id="PTHR23355:SF9">
    <property type="entry name" value="DIS3-LIKE EXONUCLEASE 2"/>
    <property type="match status" value="1"/>
</dbReference>
<gene>
    <name evidence="4" type="ORF">QBZ16_003295</name>
</gene>
<comment type="similarity">
    <text evidence="1">Belongs to the RNR ribonuclease family.</text>
</comment>
<dbReference type="EMBL" id="JASFZW010000004">
    <property type="protein sequence ID" value="KAK2078455.1"/>
    <property type="molecule type" value="Genomic_DNA"/>
</dbReference>
<reference evidence="4" key="1">
    <citation type="submission" date="2021-01" db="EMBL/GenBank/DDBJ databases">
        <authorList>
            <person name="Eckstrom K.M.E."/>
        </authorList>
    </citation>
    <scope>NUCLEOTIDE SEQUENCE</scope>
    <source>
        <strain evidence="4">UVCC 0001</strain>
    </source>
</reference>
<dbReference type="GO" id="GO:0006402">
    <property type="term" value="P:mRNA catabolic process"/>
    <property type="evidence" value="ECO:0007669"/>
    <property type="project" value="TreeGrafter"/>
</dbReference>
<evidence type="ECO:0000256" key="2">
    <source>
        <dbReference type="SAM" id="MobiDB-lite"/>
    </source>
</evidence>
<evidence type="ECO:0000313" key="4">
    <source>
        <dbReference type="EMBL" id="KAK2078455.1"/>
    </source>
</evidence>
<dbReference type="Pfam" id="PF00773">
    <property type="entry name" value="RNB"/>
    <property type="match status" value="1"/>
</dbReference>
<dbReference type="GO" id="GO:0000932">
    <property type="term" value="C:P-body"/>
    <property type="evidence" value="ECO:0007669"/>
    <property type="project" value="TreeGrafter"/>
</dbReference>
<dbReference type="PROSITE" id="PS01175">
    <property type="entry name" value="RIBONUCLEASE_II"/>
    <property type="match status" value="1"/>
</dbReference>
<sequence length="759" mass="82282">MAVQGALKKGQIFRAKIRFNAYNREQAYATFPDLPSDVLIQGSECQGHALEGDEVALQILPQPQWVFNSRSGGTPGPRSGGRRAADRRASRGNCPVQEGCDGALQPDDTQRSCLASRSDLLAAAAQLRARPSLRATARVVQILEPCPQRQGLAGTLRVDSASPVGYSFVPSASAWPVMSLNTLPPRVTKALAKSAAEAGQHEVMVLACVPVGQWDEARGRPQARALDVLGLAGELQAETCASLRSWAVDDAPFSRAVTACLPKGRWRVRPADLACRRDLRGARIFSIDPPTARDLDDALSIEAQTDGTWRVGVHIADVSHFVQPGTALDEEAQRRSTSTYLPDRVIPMLPRALCEELCSLNAGVERLAFSVEWTLACDGSILSSWMGRTVIRSCAKLSYLHAQAFIDGHLDLSGTDLPPVEIAGGHSLEEIRQDCLALHRLALGLRAARFAAGALRLDNTRLWPVLDDEGRPVDVRVEVQREANRLVEEFMLLANRSVAERVARAFPDGALLRCHPPPAPEAVALLCARLREAGVELDGASAGALHRSLLRLREAPGMVTKPMQTAQYICTGDCEPARWRHYALAAAHYTHFTSPIRRYPDVLVHRLLDAALRGETSVAAALGYKKKKGSARWLGQAAAHANERKAAAKSVQESVVQLYVLQVLAERPRACTAVVTAVGGPRYLDVYLPAFGQEIRLHTEGLGPGDRAVRSEWDASDRLPLTLRLLSTLPLIISVVRNEAGSYSGLAGHLWVAGEDQSL</sequence>
<dbReference type="SMART" id="SM00955">
    <property type="entry name" value="RNB"/>
    <property type="match status" value="1"/>
</dbReference>
<feature type="domain" description="RNB" evidence="3">
    <location>
        <begin position="276"/>
        <end position="614"/>
    </location>
</feature>
<name>A0AAD9IKR1_PROWI</name>
<protein>
    <recommendedName>
        <fullName evidence="3">RNB domain-containing protein</fullName>
    </recommendedName>
</protein>
<evidence type="ECO:0000259" key="3">
    <source>
        <dbReference type="SMART" id="SM00955"/>
    </source>
</evidence>
<keyword evidence="5" id="KW-1185">Reference proteome</keyword>
<dbReference type="InterPro" id="IPR001900">
    <property type="entry name" value="RNase_II/R"/>
</dbReference>
<feature type="region of interest" description="Disordered" evidence="2">
    <location>
        <begin position="66"/>
        <end position="107"/>
    </location>
</feature>
<dbReference type="AlphaFoldDB" id="A0AAD9IKR1"/>
<dbReference type="Proteomes" id="UP001255856">
    <property type="component" value="Unassembled WGS sequence"/>
</dbReference>
<dbReference type="GO" id="GO:0000175">
    <property type="term" value="F:3'-5'-RNA exonuclease activity"/>
    <property type="evidence" value="ECO:0007669"/>
    <property type="project" value="TreeGrafter"/>
</dbReference>
<proteinExistence type="inferred from homology"/>
<dbReference type="PANTHER" id="PTHR23355">
    <property type="entry name" value="RIBONUCLEASE"/>
    <property type="match status" value="1"/>
</dbReference>
<accession>A0AAD9IKR1</accession>
<dbReference type="InterPro" id="IPR012340">
    <property type="entry name" value="NA-bd_OB-fold"/>
</dbReference>
<dbReference type="InterPro" id="IPR033771">
    <property type="entry name" value="Rrp44_CSD1"/>
</dbReference>
<dbReference type="InterPro" id="IPR050180">
    <property type="entry name" value="RNR_Ribonuclease"/>
</dbReference>
<dbReference type="Pfam" id="PF17216">
    <property type="entry name" value="Rrp44_CSD1"/>
    <property type="match status" value="1"/>
</dbReference>
<organism evidence="4 5">
    <name type="scientific">Prototheca wickerhamii</name>
    <dbReference type="NCBI Taxonomy" id="3111"/>
    <lineage>
        <taxon>Eukaryota</taxon>
        <taxon>Viridiplantae</taxon>
        <taxon>Chlorophyta</taxon>
        <taxon>core chlorophytes</taxon>
        <taxon>Trebouxiophyceae</taxon>
        <taxon>Chlorellales</taxon>
        <taxon>Chlorellaceae</taxon>
        <taxon>Prototheca</taxon>
    </lineage>
</organism>
<dbReference type="Gene3D" id="2.40.50.690">
    <property type="match status" value="1"/>
</dbReference>
<dbReference type="SUPFAM" id="SSF50249">
    <property type="entry name" value="Nucleic acid-binding proteins"/>
    <property type="match status" value="2"/>
</dbReference>
<comment type="caution">
    <text evidence="4">The sequence shown here is derived from an EMBL/GenBank/DDBJ whole genome shotgun (WGS) entry which is preliminary data.</text>
</comment>
<evidence type="ECO:0000256" key="1">
    <source>
        <dbReference type="ARBA" id="ARBA00005785"/>
    </source>
</evidence>
<dbReference type="InterPro" id="IPR022966">
    <property type="entry name" value="RNase_II/R_CS"/>
</dbReference>
<dbReference type="GO" id="GO:0003723">
    <property type="term" value="F:RNA binding"/>
    <property type="evidence" value="ECO:0007669"/>
    <property type="project" value="InterPro"/>
</dbReference>